<gene>
    <name evidence="3" type="primary">LOC108082352</name>
</gene>
<keyword evidence="1" id="KW-0472">Membrane</keyword>
<reference evidence="2" key="1">
    <citation type="submission" date="2025-05" db="UniProtKB">
        <authorList>
            <consortium name="RefSeq"/>
        </authorList>
    </citation>
    <scope>NUCLEOTIDE SEQUENCE [LARGE SCALE GENOMIC DNA]</scope>
    <source>
        <strain evidence="2">14028-0561.14</strain>
    </source>
</reference>
<protein>
    <submittedName>
        <fullName evidence="3">Uncharacterized protein</fullName>
    </submittedName>
</protein>
<keyword evidence="1" id="KW-0812">Transmembrane</keyword>
<accession>A0A6P4JF16</accession>
<feature type="transmembrane region" description="Helical" evidence="1">
    <location>
        <begin position="12"/>
        <end position="38"/>
    </location>
</feature>
<keyword evidence="1" id="KW-1133">Transmembrane helix</keyword>
<dbReference type="Proteomes" id="UP001652661">
    <property type="component" value="Chromosome 2R"/>
</dbReference>
<keyword evidence="2" id="KW-1185">Reference proteome</keyword>
<name>A0A6P4JF16_DROKI</name>
<dbReference type="RefSeq" id="XP_017033178.1">
    <property type="nucleotide sequence ID" value="XM_017177689.3"/>
</dbReference>
<proteinExistence type="predicted"/>
<feature type="transmembrane region" description="Helical" evidence="1">
    <location>
        <begin position="77"/>
        <end position="97"/>
    </location>
</feature>
<reference evidence="3" key="2">
    <citation type="submission" date="2025-08" db="UniProtKB">
        <authorList>
            <consortium name="RefSeq"/>
        </authorList>
    </citation>
    <scope>IDENTIFICATION</scope>
    <source>
        <strain evidence="3">14028-0561.14</strain>
        <tissue evidence="3">Whole fly</tissue>
    </source>
</reference>
<sequence>MIYLQRCCCCVDLRMGTIVVGILHILFNILTGVIVTLFGEMGHPDACQRLYIIFTMIHILSCVFLIIGSFRLRSSWMLFYILMTMIQILAFIILIIADVILRIWFWVIIIYALLIPVTLYFWLVAYSFYAALGGALFI</sequence>
<evidence type="ECO:0000313" key="3">
    <source>
        <dbReference type="RefSeq" id="XP_017033178.1"/>
    </source>
</evidence>
<feature type="transmembrane region" description="Helical" evidence="1">
    <location>
        <begin position="103"/>
        <end position="132"/>
    </location>
</feature>
<dbReference type="GeneID" id="108082352"/>
<evidence type="ECO:0000313" key="2">
    <source>
        <dbReference type="Proteomes" id="UP001652661"/>
    </source>
</evidence>
<dbReference type="OrthoDB" id="7880942at2759"/>
<evidence type="ECO:0000256" key="1">
    <source>
        <dbReference type="SAM" id="Phobius"/>
    </source>
</evidence>
<dbReference type="AlphaFoldDB" id="A0A6P4JF16"/>
<organism evidence="2 3">
    <name type="scientific">Drosophila kikkawai</name>
    <name type="common">Fruit fly</name>
    <dbReference type="NCBI Taxonomy" id="30033"/>
    <lineage>
        <taxon>Eukaryota</taxon>
        <taxon>Metazoa</taxon>
        <taxon>Ecdysozoa</taxon>
        <taxon>Arthropoda</taxon>
        <taxon>Hexapoda</taxon>
        <taxon>Insecta</taxon>
        <taxon>Pterygota</taxon>
        <taxon>Neoptera</taxon>
        <taxon>Endopterygota</taxon>
        <taxon>Diptera</taxon>
        <taxon>Brachycera</taxon>
        <taxon>Muscomorpha</taxon>
        <taxon>Ephydroidea</taxon>
        <taxon>Drosophilidae</taxon>
        <taxon>Drosophila</taxon>
        <taxon>Sophophora</taxon>
    </lineage>
</organism>
<feature type="transmembrane region" description="Helical" evidence="1">
    <location>
        <begin position="50"/>
        <end position="70"/>
    </location>
</feature>